<gene>
    <name evidence="1" type="ORF">AVEN_10056_1</name>
</gene>
<accession>A0A4Y2NVE0</accession>
<evidence type="ECO:0000313" key="1">
    <source>
        <dbReference type="EMBL" id="GBN41907.1"/>
    </source>
</evidence>
<sequence length="88" mass="9995">MLKKDGHCLLLHQVHVVQTRAEIRITDKEKVTSQLENTDSGEIKTIETGLEDVNKVENIFSFPCAELEFEGLSHMKVDTETLVSKKKI</sequence>
<comment type="caution">
    <text evidence="1">The sequence shown here is derived from an EMBL/GenBank/DDBJ whole genome shotgun (WGS) entry which is preliminary data.</text>
</comment>
<protein>
    <submittedName>
        <fullName evidence="1">Uncharacterized protein</fullName>
    </submittedName>
</protein>
<keyword evidence="2" id="KW-1185">Reference proteome</keyword>
<proteinExistence type="predicted"/>
<name>A0A4Y2NVE0_ARAVE</name>
<dbReference type="EMBL" id="BGPR01009728">
    <property type="protein sequence ID" value="GBN41907.1"/>
    <property type="molecule type" value="Genomic_DNA"/>
</dbReference>
<dbReference type="Proteomes" id="UP000499080">
    <property type="component" value="Unassembled WGS sequence"/>
</dbReference>
<reference evidence="1 2" key="1">
    <citation type="journal article" date="2019" name="Sci. Rep.">
        <title>Orb-weaving spider Araneus ventricosus genome elucidates the spidroin gene catalogue.</title>
        <authorList>
            <person name="Kono N."/>
            <person name="Nakamura H."/>
            <person name="Ohtoshi R."/>
            <person name="Moran D.A.P."/>
            <person name="Shinohara A."/>
            <person name="Yoshida Y."/>
            <person name="Fujiwara M."/>
            <person name="Mori M."/>
            <person name="Tomita M."/>
            <person name="Arakawa K."/>
        </authorList>
    </citation>
    <scope>NUCLEOTIDE SEQUENCE [LARGE SCALE GENOMIC DNA]</scope>
</reference>
<organism evidence="1 2">
    <name type="scientific">Araneus ventricosus</name>
    <name type="common">Orbweaver spider</name>
    <name type="synonym">Epeira ventricosa</name>
    <dbReference type="NCBI Taxonomy" id="182803"/>
    <lineage>
        <taxon>Eukaryota</taxon>
        <taxon>Metazoa</taxon>
        <taxon>Ecdysozoa</taxon>
        <taxon>Arthropoda</taxon>
        <taxon>Chelicerata</taxon>
        <taxon>Arachnida</taxon>
        <taxon>Araneae</taxon>
        <taxon>Araneomorphae</taxon>
        <taxon>Entelegynae</taxon>
        <taxon>Araneoidea</taxon>
        <taxon>Araneidae</taxon>
        <taxon>Araneus</taxon>
    </lineage>
</organism>
<evidence type="ECO:0000313" key="2">
    <source>
        <dbReference type="Proteomes" id="UP000499080"/>
    </source>
</evidence>
<dbReference type="AlphaFoldDB" id="A0A4Y2NVE0"/>